<evidence type="ECO:0000256" key="2">
    <source>
        <dbReference type="ARBA" id="ARBA00022630"/>
    </source>
</evidence>
<dbReference type="SUPFAM" id="SSF51905">
    <property type="entry name" value="FAD/NAD(P)-binding domain"/>
    <property type="match status" value="2"/>
</dbReference>
<accession>A0A1M7ZPZ2</accession>
<comment type="cofactor">
    <cofactor evidence="1">
        <name>FAD</name>
        <dbReference type="ChEBI" id="CHEBI:57692"/>
    </cofactor>
</comment>
<organism evidence="7 8">
    <name type="scientific">Pseudoxanthobacter soli DSM 19599</name>
    <dbReference type="NCBI Taxonomy" id="1123029"/>
    <lineage>
        <taxon>Bacteria</taxon>
        <taxon>Pseudomonadati</taxon>
        <taxon>Pseudomonadota</taxon>
        <taxon>Alphaproteobacteria</taxon>
        <taxon>Hyphomicrobiales</taxon>
        <taxon>Segnochrobactraceae</taxon>
        <taxon>Pseudoxanthobacter</taxon>
    </lineage>
</organism>
<dbReference type="GO" id="GO:0051213">
    <property type="term" value="F:dioxygenase activity"/>
    <property type="evidence" value="ECO:0007669"/>
    <property type="project" value="UniProtKB-KW"/>
</dbReference>
<keyword evidence="4" id="KW-0560">Oxidoreductase</keyword>
<dbReference type="STRING" id="1123029.SAMN02745172_03549"/>
<dbReference type="AlphaFoldDB" id="A0A1M7ZPZ2"/>
<dbReference type="GO" id="GO:0005737">
    <property type="term" value="C:cytoplasm"/>
    <property type="evidence" value="ECO:0007669"/>
    <property type="project" value="TreeGrafter"/>
</dbReference>
<gene>
    <name evidence="7" type="ORF">SAMN02745172_03549</name>
</gene>
<feature type="domain" description="Reductase C-terminal" evidence="6">
    <location>
        <begin position="321"/>
        <end position="403"/>
    </location>
</feature>
<dbReference type="PANTHER" id="PTHR43557">
    <property type="entry name" value="APOPTOSIS-INDUCING FACTOR 1"/>
    <property type="match status" value="1"/>
</dbReference>
<dbReference type="PRINTS" id="PR00368">
    <property type="entry name" value="FADPNR"/>
</dbReference>
<evidence type="ECO:0000259" key="5">
    <source>
        <dbReference type="Pfam" id="PF07992"/>
    </source>
</evidence>
<dbReference type="Gene3D" id="3.50.50.60">
    <property type="entry name" value="FAD/NAD(P)-binding domain"/>
    <property type="match status" value="2"/>
</dbReference>
<evidence type="ECO:0000313" key="8">
    <source>
        <dbReference type="Proteomes" id="UP000186406"/>
    </source>
</evidence>
<keyword evidence="7" id="KW-0223">Dioxygenase</keyword>
<protein>
    <submittedName>
        <fullName evidence="7">3-phenylpropionate/trans-cinnamate dioxygenase ferredoxin reductase subunit</fullName>
    </submittedName>
</protein>
<dbReference type="Pfam" id="PF14759">
    <property type="entry name" value="Reductase_C"/>
    <property type="match status" value="1"/>
</dbReference>
<evidence type="ECO:0000256" key="1">
    <source>
        <dbReference type="ARBA" id="ARBA00001974"/>
    </source>
</evidence>
<dbReference type="EMBL" id="FRXO01000008">
    <property type="protein sequence ID" value="SHO66889.1"/>
    <property type="molecule type" value="Genomic_DNA"/>
</dbReference>
<keyword evidence="2" id="KW-0285">Flavoprotein</keyword>
<dbReference type="SUPFAM" id="SSF55424">
    <property type="entry name" value="FAD/NAD-linked reductases, dimerisation (C-terminal) domain"/>
    <property type="match status" value="1"/>
</dbReference>
<evidence type="ECO:0000313" key="7">
    <source>
        <dbReference type="EMBL" id="SHO66889.1"/>
    </source>
</evidence>
<dbReference type="InterPro" id="IPR050446">
    <property type="entry name" value="FAD-oxidoreductase/Apoptosis"/>
</dbReference>
<dbReference type="Proteomes" id="UP000186406">
    <property type="component" value="Unassembled WGS sequence"/>
</dbReference>
<feature type="domain" description="FAD/NAD(P)-binding" evidence="5">
    <location>
        <begin position="3"/>
        <end position="301"/>
    </location>
</feature>
<dbReference type="InterPro" id="IPR016156">
    <property type="entry name" value="FAD/NAD-linked_Rdtase_dimer_sf"/>
</dbReference>
<sequence>MDDIVIVGSGHAGFQLASALRQQGRDGRIVLIGDEPHLPYQRPPLSKDYLKGPMLPEDLRFWSEKQFSDKSIERVAGTRVTAIDRRDGAVVLADGSRVGFGHLVLATGTRNRMLSLSGSDLDGILGLRTVDDAAAIRAGLEEAQSVVVIGGGFIGLEIAATVALSGRPVTVVETTGRVMGRAVCEAVSRHHEGVLAALGVAFRFHAGVARCLGDEGRVRAVELAGGDVLAADLVIVGIGVLPNDDLAAAAGLAVDDGVLVDAGLATADPRIFAIGDCARHPSLHATAPVRIESVQNAADQARLVAARLAGKPTEPYGAVPWFWSHQGDLKLQIAGLAHGADETVLRGAPEDGAFSAFRYRAGRLVAVESVGRPADHMVARRLVGGGIALSPAEAADEGFDLKAHAMRPQPA</sequence>
<dbReference type="Gene3D" id="3.30.390.30">
    <property type="match status" value="1"/>
</dbReference>
<dbReference type="PRINTS" id="PR00411">
    <property type="entry name" value="PNDRDTASEI"/>
</dbReference>
<name>A0A1M7ZPZ2_9HYPH</name>
<dbReference type="InterPro" id="IPR028202">
    <property type="entry name" value="Reductase_C"/>
</dbReference>
<dbReference type="PANTHER" id="PTHR43557:SF2">
    <property type="entry name" value="RIESKE DOMAIN-CONTAINING PROTEIN-RELATED"/>
    <property type="match status" value="1"/>
</dbReference>
<evidence type="ECO:0000256" key="4">
    <source>
        <dbReference type="ARBA" id="ARBA00023002"/>
    </source>
</evidence>
<dbReference type="Pfam" id="PF07992">
    <property type="entry name" value="Pyr_redox_2"/>
    <property type="match status" value="1"/>
</dbReference>
<reference evidence="7 8" key="1">
    <citation type="submission" date="2016-12" db="EMBL/GenBank/DDBJ databases">
        <authorList>
            <person name="Song W.-J."/>
            <person name="Kurnit D.M."/>
        </authorList>
    </citation>
    <scope>NUCLEOTIDE SEQUENCE [LARGE SCALE GENOMIC DNA]</scope>
    <source>
        <strain evidence="7 8">DSM 19599</strain>
    </source>
</reference>
<evidence type="ECO:0000259" key="6">
    <source>
        <dbReference type="Pfam" id="PF14759"/>
    </source>
</evidence>
<keyword evidence="3" id="KW-0274">FAD</keyword>
<dbReference type="GO" id="GO:0016651">
    <property type="term" value="F:oxidoreductase activity, acting on NAD(P)H"/>
    <property type="evidence" value="ECO:0007669"/>
    <property type="project" value="TreeGrafter"/>
</dbReference>
<evidence type="ECO:0000256" key="3">
    <source>
        <dbReference type="ARBA" id="ARBA00022827"/>
    </source>
</evidence>
<proteinExistence type="predicted"/>
<dbReference type="InterPro" id="IPR036188">
    <property type="entry name" value="FAD/NAD-bd_sf"/>
</dbReference>
<keyword evidence="8" id="KW-1185">Reference proteome</keyword>
<dbReference type="InterPro" id="IPR023753">
    <property type="entry name" value="FAD/NAD-binding_dom"/>
</dbReference>